<sequence length="100" mass="11568">MVGIIRRRGGECQGCLTLTQLPVFPVPWRFWSEIDRKIRTSVDDSVKDDVLYHSKVDEAEEEEEIKEIVKVRLKVLMRKHNQTEKAEPNGGIHPRDANAE</sequence>
<accession>A0ABR1ALW9</accession>
<proteinExistence type="predicted"/>
<dbReference type="EMBL" id="JAWJWF010000047">
    <property type="protein sequence ID" value="KAK6622285.1"/>
    <property type="molecule type" value="Genomic_DNA"/>
</dbReference>
<protein>
    <submittedName>
        <fullName evidence="2">Uncharacterized protein</fullName>
    </submittedName>
</protein>
<reference evidence="2 3" key="1">
    <citation type="submission" date="2023-09" db="EMBL/GenBank/DDBJ databases">
        <title>Genomes of two closely related lineages of the louse Polyplax serrata with different host specificities.</title>
        <authorList>
            <person name="Martinu J."/>
            <person name="Tarabai H."/>
            <person name="Stefka J."/>
            <person name="Hypsa V."/>
        </authorList>
    </citation>
    <scope>NUCLEOTIDE SEQUENCE [LARGE SCALE GENOMIC DNA]</scope>
    <source>
        <strain evidence="2">98ZLc_SE</strain>
    </source>
</reference>
<organism evidence="2 3">
    <name type="scientific">Polyplax serrata</name>
    <name type="common">Common mouse louse</name>
    <dbReference type="NCBI Taxonomy" id="468196"/>
    <lineage>
        <taxon>Eukaryota</taxon>
        <taxon>Metazoa</taxon>
        <taxon>Ecdysozoa</taxon>
        <taxon>Arthropoda</taxon>
        <taxon>Hexapoda</taxon>
        <taxon>Insecta</taxon>
        <taxon>Pterygota</taxon>
        <taxon>Neoptera</taxon>
        <taxon>Paraneoptera</taxon>
        <taxon>Psocodea</taxon>
        <taxon>Troctomorpha</taxon>
        <taxon>Phthiraptera</taxon>
        <taxon>Anoplura</taxon>
        <taxon>Polyplacidae</taxon>
        <taxon>Polyplax</taxon>
    </lineage>
</organism>
<dbReference type="Proteomes" id="UP001359485">
    <property type="component" value="Unassembled WGS sequence"/>
</dbReference>
<feature type="compositionally biased region" description="Basic and acidic residues" evidence="1">
    <location>
        <begin position="81"/>
        <end position="100"/>
    </location>
</feature>
<feature type="region of interest" description="Disordered" evidence="1">
    <location>
        <begin position="80"/>
        <end position="100"/>
    </location>
</feature>
<evidence type="ECO:0000313" key="2">
    <source>
        <dbReference type="EMBL" id="KAK6622285.1"/>
    </source>
</evidence>
<keyword evidence="3" id="KW-1185">Reference proteome</keyword>
<comment type="caution">
    <text evidence="2">The sequence shown here is derived from an EMBL/GenBank/DDBJ whole genome shotgun (WGS) entry which is preliminary data.</text>
</comment>
<evidence type="ECO:0000313" key="3">
    <source>
        <dbReference type="Proteomes" id="UP001359485"/>
    </source>
</evidence>
<name>A0ABR1ALW9_POLSC</name>
<gene>
    <name evidence="2" type="ORF">RUM44_002092</name>
</gene>
<evidence type="ECO:0000256" key="1">
    <source>
        <dbReference type="SAM" id="MobiDB-lite"/>
    </source>
</evidence>